<dbReference type="Proteomes" id="UP000243376">
    <property type="component" value="Unassembled WGS sequence"/>
</dbReference>
<evidence type="ECO:0000313" key="2">
    <source>
        <dbReference type="Proteomes" id="UP000243376"/>
    </source>
</evidence>
<gene>
    <name evidence="1" type="ORF">C0184_00750</name>
</gene>
<proteinExistence type="predicted"/>
<name>A0A2J6XFK8_9CHLR</name>
<dbReference type="AlphaFoldDB" id="A0A2J6XFK8"/>
<reference evidence="1 2" key="1">
    <citation type="submission" date="2018-01" db="EMBL/GenBank/DDBJ databases">
        <title>Metagenomic assembled genomes from two thermal pools in the Uzon Caldera, Kamchatka, Russia.</title>
        <authorList>
            <person name="Wilkins L."/>
            <person name="Ettinger C."/>
        </authorList>
    </citation>
    <scope>NUCLEOTIDE SEQUENCE [LARGE SCALE GENOMIC DNA]</scope>
    <source>
        <strain evidence="1">ZAV-02</strain>
    </source>
</reference>
<accession>A0A2J6XFK8</accession>
<organism evidence="1 2">
    <name type="scientific">Chloroflexus aggregans</name>
    <dbReference type="NCBI Taxonomy" id="152260"/>
    <lineage>
        <taxon>Bacteria</taxon>
        <taxon>Bacillati</taxon>
        <taxon>Chloroflexota</taxon>
        <taxon>Chloroflexia</taxon>
        <taxon>Chloroflexales</taxon>
        <taxon>Chloroflexineae</taxon>
        <taxon>Chloroflexaceae</taxon>
        <taxon>Chloroflexus</taxon>
    </lineage>
</organism>
<dbReference type="EMBL" id="PNIQ01000058">
    <property type="protein sequence ID" value="PMP86925.1"/>
    <property type="molecule type" value="Genomic_DNA"/>
</dbReference>
<sequence>MRLQVDQLLHQRFEWLLQNPLIPQKYKDELRRNGKLPPVEWLLQNPLIRALLTQKQKEVTQAFDQTLHYPLLIELS</sequence>
<comment type="caution">
    <text evidence="1">The sequence shown here is derived from an EMBL/GenBank/DDBJ whole genome shotgun (WGS) entry which is preliminary data.</text>
</comment>
<protein>
    <submittedName>
        <fullName evidence="1">Uncharacterized protein</fullName>
    </submittedName>
</protein>
<evidence type="ECO:0000313" key="1">
    <source>
        <dbReference type="EMBL" id="PMP86925.1"/>
    </source>
</evidence>